<feature type="transmembrane region" description="Helical" evidence="1">
    <location>
        <begin position="122"/>
        <end position="144"/>
    </location>
</feature>
<feature type="transmembrane region" description="Helical" evidence="1">
    <location>
        <begin position="156"/>
        <end position="181"/>
    </location>
</feature>
<evidence type="ECO:0000313" key="2">
    <source>
        <dbReference type="EMBL" id="MBC5689463.1"/>
    </source>
</evidence>
<accession>A0A923RR96</accession>
<comment type="caution">
    <text evidence="2">The sequence shown here is derived from an EMBL/GenBank/DDBJ whole genome shotgun (WGS) entry which is preliminary data.</text>
</comment>
<feature type="transmembrane region" description="Helical" evidence="1">
    <location>
        <begin position="72"/>
        <end position="90"/>
    </location>
</feature>
<dbReference type="RefSeq" id="WP_186876132.1">
    <property type="nucleotide sequence ID" value="NZ_JACOPF010000002.1"/>
</dbReference>
<keyword evidence="1" id="KW-0472">Membrane</keyword>
<dbReference type="PANTHER" id="PTHR37305:SF2">
    <property type="entry name" value="BACITRACIN TRANSPORT PERMEASE PROTEIN BCRB"/>
    <property type="match status" value="1"/>
</dbReference>
<keyword evidence="1" id="KW-0812">Transmembrane</keyword>
<dbReference type="Proteomes" id="UP000652477">
    <property type="component" value="Unassembled WGS sequence"/>
</dbReference>
<gene>
    <name evidence="2" type="ORF">H8S37_11090</name>
</gene>
<keyword evidence="3" id="KW-1185">Reference proteome</keyword>
<protein>
    <submittedName>
        <fullName evidence="2">ABC transporter permease subunit</fullName>
    </submittedName>
</protein>
<dbReference type="GO" id="GO:0005886">
    <property type="term" value="C:plasma membrane"/>
    <property type="evidence" value="ECO:0007669"/>
    <property type="project" value="UniProtKB-SubCell"/>
</dbReference>
<organism evidence="2 3">
    <name type="scientific">Mediterraneibacter hominis</name>
    <dbReference type="NCBI Taxonomy" id="2763054"/>
    <lineage>
        <taxon>Bacteria</taxon>
        <taxon>Bacillati</taxon>
        <taxon>Bacillota</taxon>
        <taxon>Clostridia</taxon>
        <taxon>Lachnospirales</taxon>
        <taxon>Lachnospiraceae</taxon>
        <taxon>Mediterraneibacter</taxon>
    </lineage>
</organism>
<feature type="transmembrane region" description="Helical" evidence="1">
    <location>
        <begin position="12"/>
        <end position="35"/>
    </location>
</feature>
<dbReference type="GO" id="GO:0140359">
    <property type="term" value="F:ABC-type transporter activity"/>
    <property type="evidence" value="ECO:0007669"/>
    <property type="project" value="InterPro"/>
</dbReference>
<name>A0A923RR96_9FIRM</name>
<keyword evidence="1" id="KW-1133">Transmembrane helix</keyword>
<reference evidence="2" key="1">
    <citation type="submission" date="2020-08" db="EMBL/GenBank/DDBJ databases">
        <title>Genome public.</title>
        <authorList>
            <person name="Liu C."/>
            <person name="Sun Q."/>
        </authorList>
    </citation>
    <scope>NUCLEOTIDE SEQUENCE</scope>
    <source>
        <strain evidence="2">NSJ-55</strain>
    </source>
</reference>
<proteinExistence type="predicted"/>
<dbReference type="PANTHER" id="PTHR37305">
    <property type="entry name" value="INTEGRAL MEMBRANE PROTEIN-RELATED"/>
    <property type="match status" value="1"/>
</dbReference>
<dbReference type="Pfam" id="PF12679">
    <property type="entry name" value="ABC2_membrane_2"/>
    <property type="match status" value="1"/>
</dbReference>
<sequence>MNITLLKKEIKSNWLLLIIFLAVLTMYGVMVTMMYEPELGESLKMMAESMPEIFAAFGMAEVGETLLEFLSGYLYGMLFVAFPGVFIIILTNRLCAKYVDNGSMAYLLAGPGKRREIMRTQAIFMAGCLVLMALYVFGLLAVTSKILFPGELDMAGFFYVNVGLLGILLFFGGAGFFVSCLSSESRHAVGFTSAVVVYTILVQMISQVGDKFENLKYITPVTLFDVEGLSLGEAKAWIMCAVLYLTGIALICAGIVKFDRRDLPL</sequence>
<evidence type="ECO:0000256" key="1">
    <source>
        <dbReference type="SAM" id="Phobius"/>
    </source>
</evidence>
<feature type="transmembrane region" description="Helical" evidence="1">
    <location>
        <begin position="236"/>
        <end position="256"/>
    </location>
</feature>
<dbReference type="EMBL" id="JACOPF010000002">
    <property type="protein sequence ID" value="MBC5689463.1"/>
    <property type="molecule type" value="Genomic_DNA"/>
</dbReference>
<dbReference type="AlphaFoldDB" id="A0A923RR96"/>
<evidence type="ECO:0000313" key="3">
    <source>
        <dbReference type="Proteomes" id="UP000652477"/>
    </source>
</evidence>
<feature type="transmembrane region" description="Helical" evidence="1">
    <location>
        <begin position="188"/>
        <end position="206"/>
    </location>
</feature>